<evidence type="ECO:0000256" key="1">
    <source>
        <dbReference type="SAM" id="Phobius"/>
    </source>
</evidence>
<keyword evidence="4" id="KW-1185">Reference proteome</keyword>
<dbReference type="InterPro" id="IPR001173">
    <property type="entry name" value="Glyco_trans_2-like"/>
</dbReference>
<accession>A0A3E0AGJ5</accession>
<dbReference type="CDD" id="cd04179">
    <property type="entry name" value="DPM_DPG-synthase_like"/>
    <property type="match status" value="1"/>
</dbReference>
<dbReference type="PANTHER" id="PTHR48090:SF7">
    <property type="entry name" value="RFBJ PROTEIN"/>
    <property type="match status" value="1"/>
</dbReference>
<sequence>MDKHMKLLVYIPALNEEKNIAGVIQQIPVSIKGIDAVECLVVDDGSTDCTVEVSRESGAHVVSHGRNQGVGMAFQSAVQYAWDNEFDILVGIDADGQFDPAEIPVIIQPLLANQADMVIGNRFTQGRPQYMPPIKYRGNKMVASLVSSISDQKFQDVSCGFRAYNREALLRLNVFEKFTYTHESILSLVYQGMRVLELPISIRYYPERKSRVAGSISNYASKTSRIILRVLLDYRPLRVFGTLGSIFFILGILFELFLFIFYIINHSFTPYKSAGFIGLGFIIFGMLIFIIALIAEMLNRLRLNQDRLMIEFKKRRF</sequence>
<dbReference type="PANTHER" id="PTHR48090">
    <property type="entry name" value="UNDECAPRENYL-PHOSPHATE 4-DEOXY-4-FORMAMIDO-L-ARABINOSE TRANSFERASE-RELATED"/>
    <property type="match status" value="1"/>
</dbReference>
<feature type="transmembrane region" description="Helical" evidence="1">
    <location>
        <begin position="239"/>
        <end position="264"/>
    </location>
</feature>
<keyword evidence="3" id="KW-0808">Transferase</keyword>
<organism evidence="3 4">
    <name type="scientific">Pelolinea submarina</name>
    <dbReference type="NCBI Taxonomy" id="913107"/>
    <lineage>
        <taxon>Bacteria</taxon>
        <taxon>Bacillati</taxon>
        <taxon>Chloroflexota</taxon>
        <taxon>Anaerolineae</taxon>
        <taxon>Anaerolineales</taxon>
        <taxon>Anaerolineaceae</taxon>
        <taxon>Pelolinea</taxon>
    </lineage>
</organism>
<dbReference type="Gene3D" id="3.90.550.10">
    <property type="entry name" value="Spore Coat Polysaccharide Biosynthesis Protein SpsA, Chain A"/>
    <property type="match status" value="1"/>
</dbReference>
<reference evidence="3 4" key="1">
    <citation type="submission" date="2018-08" db="EMBL/GenBank/DDBJ databases">
        <title>Genomic Encyclopedia of Type Strains, Phase IV (KMG-IV): sequencing the most valuable type-strain genomes for metagenomic binning, comparative biology and taxonomic classification.</title>
        <authorList>
            <person name="Goeker M."/>
        </authorList>
    </citation>
    <scope>NUCLEOTIDE SEQUENCE [LARGE SCALE GENOMIC DNA]</scope>
    <source>
        <strain evidence="3 4">DSM 23923</strain>
    </source>
</reference>
<dbReference type="EMBL" id="QUMS01000001">
    <property type="protein sequence ID" value="REG10783.1"/>
    <property type="molecule type" value="Genomic_DNA"/>
</dbReference>
<evidence type="ECO:0000313" key="3">
    <source>
        <dbReference type="EMBL" id="REG10783.1"/>
    </source>
</evidence>
<dbReference type="SUPFAM" id="SSF53448">
    <property type="entry name" value="Nucleotide-diphospho-sugar transferases"/>
    <property type="match status" value="1"/>
</dbReference>
<dbReference type="GO" id="GO:0016740">
    <property type="term" value="F:transferase activity"/>
    <property type="evidence" value="ECO:0007669"/>
    <property type="project" value="UniProtKB-KW"/>
</dbReference>
<keyword evidence="1" id="KW-0812">Transmembrane</keyword>
<evidence type="ECO:0000313" key="4">
    <source>
        <dbReference type="Proteomes" id="UP000256388"/>
    </source>
</evidence>
<dbReference type="InterPro" id="IPR050256">
    <property type="entry name" value="Glycosyltransferase_2"/>
</dbReference>
<evidence type="ECO:0000259" key="2">
    <source>
        <dbReference type="Pfam" id="PF00535"/>
    </source>
</evidence>
<feature type="domain" description="Glycosyltransferase 2-like" evidence="2">
    <location>
        <begin position="9"/>
        <end position="169"/>
    </location>
</feature>
<dbReference type="Proteomes" id="UP000256388">
    <property type="component" value="Unassembled WGS sequence"/>
</dbReference>
<dbReference type="InterPro" id="IPR029044">
    <property type="entry name" value="Nucleotide-diphossugar_trans"/>
</dbReference>
<keyword evidence="1" id="KW-0472">Membrane</keyword>
<dbReference type="Pfam" id="PF00535">
    <property type="entry name" value="Glycos_transf_2"/>
    <property type="match status" value="1"/>
</dbReference>
<protein>
    <submittedName>
        <fullName evidence="3">Glycosyltransferase involved in cell wall biosynthesis</fullName>
    </submittedName>
</protein>
<feature type="transmembrane region" description="Helical" evidence="1">
    <location>
        <begin position="276"/>
        <end position="298"/>
    </location>
</feature>
<name>A0A3E0AGJ5_9CHLR</name>
<keyword evidence="1" id="KW-1133">Transmembrane helix</keyword>
<dbReference type="AlphaFoldDB" id="A0A3E0AGJ5"/>
<comment type="caution">
    <text evidence="3">The sequence shown here is derived from an EMBL/GenBank/DDBJ whole genome shotgun (WGS) entry which is preliminary data.</text>
</comment>
<dbReference type="RefSeq" id="WP_116223940.1">
    <property type="nucleotide sequence ID" value="NZ_AP018437.1"/>
</dbReference>
<dbReference type="OrthoDB" id="9810303at2"/>
<gene>
    <name evidence="3" type="ORF">DFR64_0645</name>
</gene>
<proteinExistence type="predicted"/>